<dbReference type="Proteomes" id="UP000621799">
    <property type="component" value="Unassembled WGS sequence"/>
</dbReference>
<dbReference type="EMBL" id="JADEXN010000179">
    <property type="protein sequence ID" value="MBE9041315.1"/>
    <property type="molecule type" value="Genomic_DNA"/>
</dbReference>
<evidence type="ECO:0000256" key="2">
    <source>
        <dbReference type="ARBA" id="ARBA00022679"/>
    </source>
</evidence>
<dbReference type="GO" id="GO:0005829">
    <property type="term" value="C:cytosol"/>
    <property type="evidence" value="ECO:0007669"/>
    <property type="project" value="TreeGrafter"/>
</dbReference>
<dbReference type="GO" id="GO:0031470">
    <property type="term" value="C:carboxysome"/>
    <property type="evidence" value="ECO:0007669"/>
    <property type="project" value="UniProtKB-ARBA"/>
</dbReference>
<dbReference type="PANTHER" id="PTHR23416">
    <property type="entry name" value="SIALIC ACID SYNTHASE-RELATED"/>
    <property type="match status" value="1"/>
</dbReference>
<dbReference type="GO" id="GO:0043886">
    <property type="term" value="F:structural constituent of carboxysome shell"/>
    <property type="evidence" value="ECO:0007669"/>
    <property type="project" value="UniProtKB-ARBA"/>
</dbReference>
<feature type="non-terminal residue" evidence="3">
    <location>
        <position position="1"/>
    </location>
</feature>
<evidence type="ECO:0000313" key="3">
    <source>
        <dbReference type="EMBL" id="MBE9041315.1"/>
    </source>
</evidence>
<name>A0A928W108_9CYAN</name>
<proteinExistence type="inferred from homology"/>
<evidence type="ECO:0000256" key="1">
    <source>
        <dbReference type="ARBA" id="ARBA00007274"/>
    </source>
</evidence>
<dbReference type="SUPFAM" id="SSF51161">
    <property type="entry name" value="Trimeric LpxA-like enzymes"/>
    <property type="match status" value="1"/>
</dbReference>
<organism evidence="3 4">
    <name type="scientific">Zarconia navalis LEGE 11467</name>
    <dbReference type="NCBI Taxonomy" id="1828826"/>
    <lineage>
        <taxon>Bacteria</taxon>
        <taxon>Bacillati</taxon>
        <taxon>Cyanobacteriota</taxon>
        <taxon>Cyanophyceae</taxon>
        <taxon>Oscillatoriophycideae</taxon>
        <taxon>Oscillatoriales</taxon>
        <taxon>Oscillatoriales incertae sedis</taxon>
        <taxon>Zarconia</taxon>
        <taxon>Zarconia navalis</taxon>
    </lineage>
</organism>
<dbReference type="InterPro" id="IPR011004">
    <property type="entry name" value="Trimer_LpxA-like_sf"/>
</dbReference>
<comment type="caution">
    <text evidence="3">The sequence shown here is derived from an EMBL/GenBank/DDBJ whole genome shotgun (WGS) entry which is preliminary data.</text>
</comment>
<sequence>VVFYSLDRICIGSQCVISQKTYLCTGSHDIQDPAFGLQTAPITIGNGAWVATDCFVGLGVTIGANTVVGARSSVFGDLPAARVCLGTPCRPRYPRSLESKTRYIS</sequence>
<evidence type="ECO:0000313" key="4">
    <source>
        <dbReference type="Proteomes" id="UP000621799"/>
    </source>
</evidence>
<keyword evidence="4" id="KW-1185">Reference proteome</keyword>
<dbReference type="Gene3D" id="2.160.10.10">
    <property type="entry name" value="Hexapeptide repeat proteins"/>
    <property type="match status" value="1"/>
</dbReference>
<dbReference type="PANTHER" id="PTHR23416:SF23">
    <property type="entry name" value="ACETYLTRANSFERASE C18B11.09C-RELATED"/>
    <property type="match status" value="1"/>
</dbReference>
<dbReference type="InterPro" id="IPR051159">
    <property type="entry name" value="Hexapeptide_acetyltransf"/>
</dbReference>
<dbReference type="AlphaFoldDB" id="A0A928W108"/>
<comment type="similarity">
    <text evidence="1">Belongs to the transferase hexapeptide repeat family.</text>
</comment>
<dbReference type="GO" id="GO:0008374">
    <property type="term" value="F:O-acyltransferase activity"/>
    <property type="evidence" value="ECO:0007669"/>
    <property type="project" value="TreeGrafter"/>
</dbReference>
<protein>
    <submittedName>
        <fullName evidence="3">Colanic acid biosynthesis acetyltransferase WcaF</fullName>
    </submittedName>
</protein>
<reference evidence="3" key="1">
    <citation type="submission" date="2020-10" db="EMBL/GenBank/DDBJ databases">
        <authorList>
            <person name="Castelo-Branco R."/>
            <person name="Eusebio N."/>
            <person name="Adriana R."/>
            <person name="Vieira A."/>
            <person name="Brugerolle De Fraissinette N."/>
            <person name="Rezende De Castro R."/>
            <person name="Schneider M.P."/>
            <person name="Vasconcelos V."/>
            <person name="Leao P.N."/>
        </authorList>
    </citation>
    <scope>NUCLEOTIDE SEQUENCE</scope>
    <source>
        <strain evidence="3">LEGE 11467</strain>
    </source>
</reference>
<accession>A0A928W108</accession>
<gene>
    <name evidence="3" type="ORF">IQ235_11040</name>
</gene>
<keyword evidence="2" id="KW-0808">Transferase</keyword>